<dbReference type="Proteomes" id="UP000261011">
    <property type="component" value="Unassembled WGS sequence"/>
</dbReference>
<comment type="similarity">
    <text evidence="8">Belongs to the TRAP transporter small permease family.</text>
</comment>
<dbReference type="InterPro" id="IPR055348">
    <property type="entry name" value="DctQ"/>
</dbReference>
<dbReference type="AlphaFoldDB" id="A0A3E2TFF7"/>
<feature type="domain" description="Tripartite ATP-independent periplasmic transporters DctQ component" evidence="10">
    <location>
        <begin position="27"/>
        <end position="157"/>
    </location>
</feature>
<evidence type="ECO:0000256" key="9">
    <source>
        <dbReference type="SAM" id="Phobius"/>
    </source>
</evidence>
<evidence type="ECO:0000256" key="1">
    <source>
        <dbReference type="ARBA" id="ARBA00004429"/>
    </source>
</evidence>
<evidence type="ECO:0000256" key="6">
    <source>
        <dbReference type="ARBA" id="ARBA00022989"/>
    </source>
</evidence>
<keyword evidence="7 9" id="KW-0472">Membrane</keyword>
<keyword evidence="2" id="KW-0813">Transport</keyword>
<keyword evidence="12" id="KW-1185">Reference proteome</keyword>
<comment type="subcellular location">
    <subcellularLocation>
        <location evidence="1">Cell inner membrane</location>
        <topology evidence="1">Multi-pass membrane protein</topology>
    </subcellularLocation>
</comment>
<evidence type="ECO:0000256" key="2">
    <source>
        <dbReference type="ARBA" id="ARBA00022448"/>
    </source>
</evidence>
<sequence length="200" mass="23013">MDKTFYNLKRGLIWLLSRLSAILLSVMTILIIYQVFTRYILNNPADFTEEIIRYMLIWIGFIGAAYGFLTREHMSLTLIPDRVNSKSQKRIRVLIDLSILLVALFIIVIGGFKLVHSARSQRSALLGIPRSLVYIVAPISGIFIVLAQIINLWESWTGKKVASKYYEANQEKRSEDFSFQKVDKTTNLDKNRTSYEGNLD</sequence>
<dbReference type="EMBL" id="QVEU01000011">
    <property type="protein sequence ID" value="RGB74406.1"/>
    <property type="molecule type" value="Genomic_DNA"/>
</dbReference>
<dbReference type="PANTHER" id="PTHR35011">
    <property type="entry name" value="2,3-DIKETO-L-GULONATE TRAP TRANSPORTER SMALL PERMEASE PROTEIN YIAM"/>
    <property type="match status" value="1"/>
</dbReference>
<evidence type="ECO:0000256" key="3">
    <source>
        <dbReference type="ARBA" id="ARBA00022475"/>
    </source>
</evidence>
<feature type="transmembrane region" description="Helical" evidence="9">
    <location>
        <begin position="132"/>
        <end position="153"/>
    </location>
</feature>
<dbReference type="GO" id="GO:0015740">
    <property type="term" value="P:C4-dicarboxylate transport"/>
    <property type="evidence" value="ECO:0007669"/>
    <property type="project" value="TreeGrafter"/>
</dbReference>
<proteinExistence type="inferred from homology"/>
<feature type="transmembrane region" description="Helical" evidence="9">
    <location>
        <begin position="91"/>
        <end position="112"/>
    </location>
</feature>
<evidence type="ECO:0000256" key="4">
    <source>
        <dbReference type="ARBA" id="ARBA00022519"/>
    </source>
</evidence>
<accession>A0A3E2TFF7</accession>
<feature type="transmembrane region" description="Helical" evidence="9">
    <location>
        <begin position="51"/>
        <end position="70"/>
    </location>
</feature>
<name>A0A3E2TFF7_9FIRM</name>
<dbReference type="RefSeq" id="WP_117522300.1">
    <property type="nucleotide sequence ID" value="NZ_AP031484.1"/>
</dbReference>
<evidence type="ECO:0000256" key="8">
    <source>
        <dbReference type="ARBA" id="ARBA00038436"/>
    </source>
</evidence>
<gene>
    <name evidence="11" type="ORF">DXA39_08555</name>
</gene>
<feature type="transmembrane region" description="Helical" evidence="9">
    <location>
        <begin position="12"/>
        <end position="36"/>
    </location>
</feature>
<dbReference type="GO" id="GO:0022857">
    <property type="term" value="F:transmembrane transporter activity"/>
    <property type="evidence" value="ECO:0007669"/>
    <property type="project" value="TreeGrafter"/>
</dbReference>
<evidence type="ECO:0000313" key="12">
    <source>
        <dbReference type="Proteomes" id="UP000261011"/>
    </source>
</evidence>
<evidence type="ECO:0000256" key="7">
    <source>
        <dbReference type="ARBA" id="ARBA00023136"/>
    </source>
</evidence>
<comment type="caution">
    <text evidence="11">The sequence shown here is derived from an EMBL/GenBank/DDBJ whole genome shotgun (WGS) entry which is preliminary data.</text>
</comment>
<keyword evidence="4" id="KW-0997">Cell inner membrane</keyword>
<protein>
    <submittedName>
        <fullName evidence="11">TRAP transporter small permease</fullName>
    </submittedName>
</protein>
<keyword evidence="6 9" id="KW-1133">Transmembrane helix</keyword>
<organism evidence="11 12">
    <name type="scientific">Anaerococcus nagyae</name>
    <dbReference type="NCBI Taxonomy" id="1755241"/>
    <lineage>
        <taxon>Bacteria</taxon>
        <taxon>Bacillati</taxon>
        <taxon>Bacillota</taxon>
        <taxon>Tissierellia</taxon>
        <taxon>Tissierellales</taxon>
        <taxon>Peptoniphilaceae</taxon>
        <taxon>Anaerococcus</taxon>
    </lineage>
</organism>
<evidence type="ECO:0000259" key="10">
    <source>
        <dbReference type="Pfam" id="PF04290"/>
    </source>
</evidence>
<evidence type="ECO:0000256" key="5">
    <source>
        <dbReference type="ARBA" id="ARBA00022692"/>
    </source>
</evidence>
<reference evidence="11 12" key="1">
    <citation type="submission" date="2018-08" db="EMBL/GenBank/DDBJ databases">
        <title>A genome reference for cultivated species of the human gut microbiota.</title>
        <authorList>
            <person name="Zou Y."/>
            <person name="Xue W."/>
            <person name="Luo G."/>
        </authorList>
    </citation>
    <scope>NUCLEOTIDE SEQUENCE [LARGE SCALE GENOMIC DNA]</scope>
    <source>
        <strain evidence="11 12">OF01-3</strain>
    </source>
</reference>
<keyword evidence="3" id="KW-1003">Cell membrane</keyword>
<dbReference type="GO" id="GO:0005886">
    <property type="term" value="C:plasma membrane"/>
    <property type="evidence" value="ECO:0007669"/>
    <property type="project" value="UniProtKB-SubCell"/>
</dbReference>
<dbReference type="PANTHER" id="PTHR35011:SF2">
    <property type="entry name" value="2,3-DIKETO-L-GULONATE TRAP TRANSPORTER SMALL PERMEASE PROTEIN YIAM"/>
    <property type="match status" value="1"/>
</dbReference>
<keyword evidence="5 9" id="KW-0812">Transmembrane</keyword>
<dbReference type="Pfam" id="PF04290">
    <property type="entry name" value="DctQ"/>
    <property type="match status" value="1"/>
</dbReference>
<evidence type="ECO:0000313" key="11">
    <source>
        <dbReference type="EMBL" id="RGB74406.1"/>
    </source>
</evidence>
<dbReference type="InterPro" id="IPR007387">
    <property type="entry name" value="TRAP_DctQ"/>
</dbReference>
<dbReference type="OrthoDB" id="9814265at2"/>